<evidence type="ECO:0000256" key="1">
    <source>
        <dbReference type="ARBA" id="ARBA00008857"/>
    </source>
</evidence>
<dbReference type="GO" id="GO:0006310">
    <property type="term" value="P:DNA recombination"/>
    <property type="evidence" value="ECO:0007669"/>
    <property type="project" value="UniProtKB-KW"/>
</dbReference>
<reference evidence="9 10" key="1">
    <citation type="submission" date="2016-04" db="EMBL/GenBank/DDBJ databases">
        <title>Acidithiobacillus ferrooxidans genome sequencing and assembly.</title>
        <authorList>
            <person name="Zhou Z."/>
        </authorList>
    </citation>
    <scope>NUCLEOTIDE SEQUENCE [LARGE SCALE GENOMIC DNA]</scope>
    <source>
        <strain evidence="9 10">BY0502</strain>
    </source>
</reference>
<dbReference type="PANTHER" id="PTHR30629">
    <property type="entry name" value="PROPHAGE INTEGRASE"/>
    <property type="match status" value="1"/>
</dbReference>
<proteinExistence type="inferred from homology"/>
<comment type="similarity">
    <text evidence="1">Belongs to the 'phage' integrase family.</text>
</comment>
<dbReference type="PANTHER" id="PTHR30629:SF2">
    <property type="entry name" value="PROPHAGE INTEGRASE INTS-RELATED"/>
    <property type="match status" value="1"/>
</dbReference>
<dbReference type="InterPro" id="IPR050808">
    <property type="entry name" value="Phage_Integrase"/>
</dbReference>
<gene>
    <name evidence="9" type="ORF">A4H96_14295</name>
</gene>
<accession>A0A179B8D8</accession>
<evidence type="ECO:0000313" key="10">
    <source>
        <dbReference type="Proteomes" id="UP000078302"/>
    </source>
</evidence>
<dbReference type="InterPro" id="IPR010998">
    <property type="entry name" value="Integrase_recombinase_N"/>
</dbReference>
<dbReference type="InterPro" id="IPR011010">
    <property type="entry name" value="DNA_brk_join_enz"/>
</dbReference>
<name>A0A179B8D8_ACIFR</name>
<dbReference type="Proteomes" id="UP000078302">
    <property type="component" value="Unassembled WGS sequence"/>
</dbReference>
<dbReference type="RefSeq" id="WP_064220195.1">
    <property type="nucleotide sequence ID" value="NZ_LVXZ01000251.1"/>
</dbReference>
<dbReference type="Pfam" id="PF02899">
    <property type="entry name" value="Phage_int_SAM_1"/>
    <property type="match status" value="1"/>
</dbReference>
<dbReference type="Gene3D" id="1.10.443.10">
    <property type="entry name" value="Intergrase catalytic core"/>
    <property type="match status" value="1"/>
</dbReference>
<keyword evidence="10" id="KW-1185">Reference proteome</keyword>
<keyword evidence="2" id="KW-0229">DNA integration</keyword>
<sequence>MIDRIKISKRTVDAIPLQSSGQPPKFYRDSELRGFGLKVTEHNKIFIVERRVNGKPKRVTIGAYGAPWTPDNARSKAQQLLAEMAGGELPTEKKRQERVKGITLGEAFRQYVQVRDLTPKTIKEYQRTVDLYLADWADRPLASITREKVSERFSNLAEERGAATANVVMRALRAILNFALHQYGTAERPLLRENPVLTLSHTRAWKRIPRRQGCLRPADFGPWVAAVQELDNATLRDYLLFLLFTGLRREEAASLTWEQVDLANRMVTITNTKNHDPLELPLPEFMMDLLTQRREEAGQAGSPFVFSSSGVKGYVQEPRKALGAVAKKTGVSVTIHDLRRTFMTIADSLDISAYALKRLVNHRTDRGDVTAGYIVSGVERLREPMERIAEEILRYADEPPGRPRAAGEHSADGGQRGERSGVPL</sequence>
<dbReference type="InterPro" id="IPR013762">
    <property type="entry name" value="Integrase-like_cat_sf"/>
</dbReference>
<evidence type="ECO:0000313" key="9">
    <source>
        <dbReference type="EMBL" id="OAP87391.1"/>
    </source>
</evidence>
<dbReference type="Pfam" id="PF13356">
    <property type="entry name" value="Arm-DNA-bind_3"/>
    <property type="match status" value="1"/>
</dbReference>
<feature type="domain" description="Core-binding (CB)" evidence="8">
    <location>
        <begin position="99"/>
        <end position="180"/>
    </location>
</feature>
<dbReference type="GO" id="GO:0003677">
    <property type="term" value="F:DNA binding"/>
    <property type="evidence" value="ECO:0007669"/>
    <property type="project" value="UniProtKB-UniRule"/>
</dbReference>
<dbReference type="Pfam" id="PF00589">
    <property type="entry name" value="Phage_integrase"/>
    <property type="match status" value="1"/>
</dbReference>
<dbReference type="InterPro" id="IPR025166">
    <property type="entry name" value="Integrase_DNA_bind_dom"/>
</dbReference>
<dbReference type="InterPro" id="IPR004107">
    <property type="entry name" value="Integrase_SAM-like_N"/>
</dbReference>
<keyword evidence="3 5" id="KW-0238">DNA-binding</keyword>
<dbReference type="PROSITE" id="PS51898">
    <property type="entry name" value="TYR_RECOMBINASE"/>
    <property type="match status" value="1"/>
</dbReference>
<dbReference type="InterPro" id="IPR002104">
    <property type="entry name" value="Integrase_catalytic"/>
</dbReference>
<protein>
    <recommendedName>
        <fullName evidence="11">Integrase</fullName>
    </recommendedName>
</protein>
<evidence type="ECO:0000256" key="4">
    <source>
        <dbReference type="ARBA" id="ARBA00023172"/>
    </source>
</evidence>
<dbReference type="InterPro" id="IPR044068">
    <property type="entry name" value="CB"/>
</dbReference>
<feature type="region of interest" description="Disordered" evidence="6">
    <location>
        <begin position="394"/>
        <end position="424"/>
    </location>
</feature>
<dbReference type="SUPFAM" id="SSF56349">
    <property type="entry name" value="DNA breaking-rejoining enzymes"/>
    <property type="match status" value="1"/>
</dbReference>
<dbReference type="Gene3D" id="3.30.160.390">
    <property type="entry name" value="Integrase, DNA-binding domain"/>
    <property type="match status" value="1"/>
</dbReference>
<dbReference type="AlphaFoldDB" id="A0A179B8D8"/>
<comment type="caution">
    <text evidence="9">The sequence shown here is derived from an EMBL/GenBank/DDBJ whole genome shotgun (WGS) entry which is preliminary data.</text>
</comment>
<evidence type="ECO:0000256" key="3">
    <source>
        <dbReference type="ARBA" id="ARBA00023125"/>
    </source>
</evidence>
<feature type="domain" description="Tyr recombinase" evidence="7">
    <location>
        <begin position="210"/>
        <end position="386"/>
    </location>
</feature>
<evidence type="ECO:0008006" key="11">
    <source>
        <dbReference type="Google" id="ProtNLM"/>
    </source>
</evidence>
<keyword evidence="4" id="KW-0233">DNA recombination</keyword>
<evidence type="ECO:0000259" key="7">
    <source>
        <dbReference type="PROSITE" id="PS51898"/>
    </source>
</evidence>
<dbReference type="InterPro" id="IPR038488">
    <property type="entry name" value="Integrase_DNA-bd_sf"/>
</dbReference>
<dbReference type="PROSITE" id="PS51900">
    <property type="entry name" value="CB"/>
    <property type="match status" value="1"/>
</dbReference>
<evidence type="ECO:0000256" key="6">
    <source>
        <dbReference type="SAM" id="MobiDB-lite"/>
    </source>
</evidence>
<dbReference type="EMBL" id="LVXZ01000251">
    <property type="protein sequence ID" value="OAP87391.1"/>
    <property type="molecule type" value="Genomic_DNA"/>
</dbReference>
<dbReference type="Gene3D" id="1.10.150.130">
    <property type="match status" value="1"/>
</dbReference>
<evidence type="ECO:0000259" key="8">
    <source>
        <dbReference type="PROSITE" id="PS51900"/>
    </source>
</evidence>
<evidence type="ECO:0000256" key="5">
    <source>
        <dbReference type="PROSITE-ProRule" id="PRU01248"/>
    </source>
</evidence>
<evidence type="ECO:0000256" key="2">
    <source>
        <dbReference type="ARBA" id="ARBA00022908"/>
    </source>
</evidence>
<dbReference type="GO" id="GO:0015074">
    <property type="term" value="P:DNA integration"/>
    <property type="evidence" value="ECO:0007669"/>
    <property type="project" value="UniProtKB-KW"/>
</dbReference>
<organism evidence="9 10">
    <name type="scientific">Acidithiobacillus ferrooxidans</name>
    <name type="common">Thiobacillus ferrooxidans</name>
    <dbReference type="NCBI Taxonomy" id="920"/>
    <lineage>
        <taxon>Bacteria</taxon>
        <taxon>Pseudomonadati</taxon>
        <taxon>Pseudomonadota</taxon>
        <taxon>Acidithiobacillia</taxon>
        <taxon>Acidithiobacillales</taxon>
        <taxon>Acidithiobacillaceae</taxon>
        <taxon>Acidithiobacillus</taxon>
    </lineage>
</organism>